<dbReference type="SUPFAM" id="SSF46785">
    <property type="entry name" value="Winged helix' DNA-binding domain"/>
    <property type="match status" value="1"/>
</dbReference>
<dbReference type="EMBL" id="BMYX01000026">
    <property type="protein sequence ID" value="GGY28269.1"/>
    <property type="molecule type" value="Genomic_DNA"/>
</dbReference>
<dbReference type="CDD" id="cd08422">
    <property type="entry name" value="PBP2_CrgA_like"/>
    <property type="match status" value="1"/>
</dbReference>
<comment type="similarity">
    <text evidence="1">Belongs to the LysR transcriptional regulatory family.</text>
</comment>
<comment type="caution">
    <text evidence="6">The sequence shown here is derived from an EMBL/GenBank/DDBJ whole genome shotgun (WGS) entry which is preliminary data.</text>
</comment>
<evidence type="ECO:0000313" key="6">
    <source>
        <dbReference type="EMBL" id="GGY28269.1"/>
    </source>
</evidence>
<proteinExistence type="inferred from homology"/>
<dbReference type="Pfam" id="PF00126">
    <property type="entry name" value="HTH_1"/>
    <property type="match status" value="1"/>
</dbReference>
<dbReference type="RefSeq" id="WP_189536640.1">
    <property type="nucleotide sequence ID" value="NZ_BMYX01000026.1"/>
</dbReference>
<evidence type="ECO:0000256" key="2">
    <source>
        <dbReference type="ARBA" id="ARBA00023015"/>
    </source>
</evidence>
<evidence type="ECO:0000256" key="1">
    <source>
        <dbReference type="ARBA" id="ARBA00009437"/>
    </source>
</evidence>
<keyword evidence="3" id="KW-0238">DNA-binding</keyword>
<evidence type="ECO:0000259" key="5">
    <source>
        <dbReference type="PROSITE" id="PS50931"/>
    </source>
</evidence>
<evidence type="ECO:0000256" key="4">
    <source>
        <dbReference type="ARBA" id="ARBA00023163"/>
    </source>
</evidence>
<feature type="domain" description="HTH lysR-type" evidence="5">
    <location>
        <begin position="1"/>
        <end position="59"/>
    </location>
</feature>
<dbReference type="InterPro" id="IPR000847">
    <property type="entry name" value="LysR_HTH_N"/>
</dbReference>
<dbReference type="Gene3D" id="3.40.190.290">
    <property type="match status" value="1"/>
</dbReference>
<name>A0A918P5X5_9NEIS</name>
<organism evidence="6 7">
    <name type="scientific">Paludibacterium paludis</name>
    <dbReference type="NCBI Taxonomy" id="1225769"/>
    <lineage>
        <taxon>Bacteria</taxon>
        <taxon>Pseudomonadati</taxon>
        <taxon>Pseudomonadota</taxon>
        <taxon>Betaproteobacteria</taxon>
        <taxon>Neisseriales</taxon>
        <taxon>Chromobacteriaceae</taxon>
        <taxon>Paludibacterium</taxon>
    </lineage>
</organism>
<protein>
    <submittedName>
        <fullName evidence="6">Transcriptional regulator</fullName>
    </submittedName>
</protein>
<keyword evidence="7" id="KW-1185">Reference proteome</keyword>
<dbReference type="InterPro" id="IPR058163">
    <property type="entry name" value="LysR-type_TF_proteobact-type"/>
</dbReference>
<dbReference type="Proteomes" id="UP000645257">
    <property type="component" value="Unassembled WGS sequence"/>
</dbReference>
<dbReference type="Pfam" id="PF03466">
    <property type="entry name" value="LysR_substrate"/>
    <property type="match status" value="1"/>
</dbReference>
<evidence type="ECO:0000256" key="3">
    <source>
        <dbReference type="ARBA" id="ARBA00023125"/>
    </source>
</evidence>
<dbReference type="InterPro" id="IPR036388">
    <property type="entry name" value="WH-like_DNA-bd_sf"/>
</dbReference>
<accession>A0A918P5X5</accession>
<gene>
    <name evidence="6" type="ORF">GCM10011289_34370</name>
</gene>
<keyword evidence="4" id="KW-0804">Transcription</keyword>
<dbReference type="PANTHER" id="PTHR30537">
    <property type="entry name" value="HTH-TYPE TRANSCRIPTIONAL REGULATOR"/>
    <property type="match status" value="1"/>
</dbReference>
<reference evidence="6" key="2">
    <citation type="submission" date="2020-09" db="EMBL/GenBank/DDBJ databases">
        <authorList>
            <person name="Sun Q."/>
            <person name="Kim S."/>
        </authorList>
    </citation>
    <scope>NUCLEOTIDE SEQUENCE</scope>
    <source>
        <strain evidence="6">KCTC 32182</strain>
    </source>
</reference>
<dbReference type="InterPro" id="IPR005119">
    <property type="entry name" value="LysR_subst-bd"/>
</dbReference>
<sequence>MDKLSAMEVFVRVVESGSFVRAAERLGMSTTAVSRQLADLEAQLGARLLQRTTRRLHLTDAGRGYHARCAQILADVEEADASVRTDTLRPRGVLRLSAPVSFGLKHLTALLPAYLAAYPEVTLDVDMSDRQVDLVEEGFDVALRIAMRLPPTLVARRIAAIHVVPCASPAYLAREGEPARPEDLARHRCLVYTHAAEPGIWTFGDEARVSVDGPLKSNNGDLLRAAALAGEGIICEPSFLLGDDLAAGRLMPLLRGEPTPPLALYAVYPSRRHLSAKVRTFVDFLIGRIGDPPPWDAWMEMAEPRRSGPEGF</sequence>
<keyword evidence="2" id="KW-0805">Transcription regulation</keyword>
<dbReference type="FunFam" id="1.10.10.10:FF:000001">
    <property type="entry name" value="LysR family transcriptional regulator"/>
    <property type="match status" value="1"/>
</dbReference>
<dbReference type="InterPro" id="IPR036390">
    <property type="entry name" value="WH_DNA-bd_sf"/>
</dbReference>
<dbReference type="GO" id="GO:0043565">
    <property type="term" value="F:sequence-specific DNA binding"/>
    <property type="evidence" value="ECO:0007669"/>
    <property type="project" value="TreeGrafter"/>
</dbReference>
<dbReference type="AlphaFoldDB" id="A0A918P5X5"/>
<dbReference type="PANTHER" id="PTHR30537:SF35">
    <property type="entry name" value="TRANSCRIPTIONAL REGULATORY PROTEIN"/>
    <property type="match status" value="1"/>
</dbReference>
<dbReference type="PROSITE" id="PS50931">
    <property type="entry name" value="HTH_LYSR"/>
    <property type="match status" value="1"/>
</dbReference>
<dbReference type="FunFam" id="3.40.190.290:FF:000001">
    <property type="entry name" value="Transcriptional regulator, LysR family"/>
    <property type="match status" value="1"/>
</dbReference>
<dbReference type="SUPFAM" id="SSF53850">
    <property type="entry name" value="Periplasmic binding protein-like II"/>
    <property type="match status" value="1"/>
</dbReference>
<dbReference type="GO" id="GO:0006351">
    <property type="term" value="P:DNA-templated transcription"/>
    <property type="evidence" value="ECO:0007669"/>
    <property type="project" value="TreeGrafter"/>
</dbReference>
<dbReference type="Gene3D" id="1.10.10.10">
    <property type="entry name" value="Winged helix-like DNA-binding domain superfamily/Winged helix DNA-binding domain"/>
    <property type="match status" value="1"/>
</dbReference>
<reference evidence="6" key="1">
    <citation type="journal article" date="2014" name="Int. J. Syst. Evol. Microbiol.">
        <title>Complete genome sequence of Corynebacterium casei LMG S-19264T (=DSM 44701T), isolated from a smear-ripened cheese.</title>
        <authorList>
            <consortium name="US DOE Joint Genome Institute (JGI-PGF)"/>
            <person name="Walter F."/>
            <person name="Albersmeier A."/>
            <person name="Kalinowski J."/>
            <person name="Ruckert C."/>
        </authorList>
    </citation>
    <scope>NUCLEOTIDE SEQUENCE</scope>
    <source>
        <strain evidence="6">KCTC 32182</strain>
    </source>
</reference>
<evidence type="ECO:0000313" key="7">
    <source>
        <dbReference type="Proteomes" id="UP000645257"/>
    </source>
</evidence>
<dbReference type="GO" id="GO:0003700">
    <property type="term" value="F:DNA-binding transcription factor activity"/>
    <property type="evidence" value="ECO:0007669"/>
    <property type="project" value="InterPro"/>
</dbReference>